<proteinExistence type="predicted"/>
<evidence type="ECO:0000313" key="1">
    <source>
        <dbReference type="EMBL" id="CAH1394532.1"/>
    </source>
</evidence>
<gene>
    <name evidence="1" type="ORF">NEZAVI_LOCUS5013</name>
</gene>
<dbReference type="AlphaFoldDB" id="A0A9P0H4T6"/>
<name>A0A9P0H4T6_NEZVI</name>
<organism evidence="1 2">
    <name type="scientific">Nezara viridula</name>
    <name type="common">Southern green stink bug</name>
    <name type="synonym">Cimex viridulus</name>
    <dbReference type="NCBI Taxonomy" id="85310"/>
    <lineage>
        <taxon>Eukaryota</taxon>
        <taxon>Metazoa</taxon>
        <taxon>Ecdysozoa</taxon>
        <taxon>Arthropoda</taxon>
        <taxon>Hexapoda</taxon>
        <taxon>Insecta</taxon>
        <taxon>Pterygota</taxon>
        <taxon>Neoptera</taxon>
        <taxon>Paraneoptera</taxon>
        <taxon>Hemiptera</taxon>
        <taxon>Heteroptera</taxon>
        <taxon>Panheteroptera</taxon>
        <taxon>Pentatomomorpha</taxon>
        <taxon>Pentatomoidea</taxon>
        <taxon>Pentatomidae</taxon>
        <taxon>Pentatominae</taxon>
        <taxon>Nezara</taxon>
    </lineage>
</organism>
<dbReference type="Proteomes" id="UP001152798">
    <property type="component" value="Chromosome 3"/>
</dbReference>
<accession>A0A9P0H4T6</accession>
<keyword evidence="2" id="KW-1185">Reference proteome</keyword>
<evidence type="ECO:0000313" key="2">
    <source>
        <dbReference type="Proteomes" id="UP001152798"/>
    </source>
</evidence>
<reference evidence="1" key="1">
    <citation type="submission" date="2022-01" db="EMBL/GenBank/DDBJ databases">
        <authorList>
            <person name="King R."/>
        </authorList>
    </citation>
    <scope>NUCLEOTIDE SEQUENCE</scope>
</reference>
<protein>
    <submittedName>
        <fullName evidence="1">Uncharacterized protein</fullName>
    </submittedName>
</protein>
<sequence>MRLTPRPPPKLDRAALIDSFGLRDAWNKLNMTDEKFDKLATSTIDYSFFDKDFNDDLHKYFKKELNKTYTPPTHHWPFWKYLQSKKNLKRRQTKKEYAI</sequence>
<dbReference type="EMBL" id="OV725079">
    <property type="protein sequence ID" value="CAH1394532.1"/>
    <property type="molecule type" value="Genomic_DNA"/>
</dbReference>